<dbReference type="CDD" id="cd18086">
    <property type="entry name" value="HsC9orf114-like"/>
    <property type="match status" value="1"/>
</dbReference>
<dbReference type="PANTHER" id="PTHR12150">
    <property type="entry name" value="CLASS IV SAM-BINDING METHYLTRANSFERASE-RELATED"/>
    <property type="match status" value="1"/>
</dbReference>
<dbReference type="InterPro" id="IPR012340">
    <property type="entry name" value="NA-bd_OB-fold"/>
</dbReference>
<proteinExistence type="predicted"/>
<dbReference type="Gene3D" id="3.40.1280.10">
    <property type="match status" value="1"/>
</dbReference>
<evidence type="ECO:0000313" key="1">
    <source>
        <dbReference type="EMBL" id="HGZ59742.1"/>
    </source>
</evidence>
<gene>
    <name evidence="1" type="ORF">ENW83_00855</name>
</gene>
<dbReference type="SUPFAM" id="SSF75217">
    <property type="entry name" value="alpha/beta knot"/>
    <property type="match status" value="1"/>
</dbReference>
<dbReference type="AlphaFoldDB" id="A0A7J3SKF3"/>
<organism evidence="1">
    <name type="scientific">Fervidicoccus fontis</name>
    <dbReference type="NCBI Taxonomy" id="683846"/>
    <lineage>
        <taxon>Archaea</taxon>
        <taxon>Thermoproteota</taxon>
        <taxon>Thermoprotei</taxon>
        <taxon>Fervidicoccales</taxon>
        <taxon>Fervidicoccaceae</taxon>
        <taxon>Fervidicoccus</taxon>
    </lineage>
</organism>
<evidence type="ECO:0008006" key="2">
    <source>
        <dbReference type="Google" id="ProtNLM"/>
    </source>
</evidence>
<dbReference type="EMBL" id="DTLS01000030">
    <property type="protein sequence ID" value="HGZ59742.1"/>
    <property type="molecule type" value="Genomic_DNA"/>
</dbReference>
<dbReference type="Pfam" id="PF02598">
    <property type="entry name" value="Methyltrn_RNA_3"/>
    <property type="match status" value="1"/>
</dbReference>
<dbReference type="InterPro" id="IPR029028">
    <property type="entry name" value="Alpha/beta_knot_MTases"/>
</dbReference>
<sequence length="288" mass="33049">MTGGVAFIEVELLLPYCTFENEPDVLRESIKSNIIARYSSIFRVSRILLYNSRKREECLDHRDKLLLFLSYFRTPPYLRKKIFGRKKELKYAGIAYPVQIPSHNVKKKPTAGEIREGLVLRADKEKALIDVGLKAPVWVRTEGEFPKKKSKVFVRVVETYPLRLELLSEPDRWIGYEVGDVGSLVDYLINVKKKRAVIGTSRLGEPIWKNAAKVIDHVKEKGGRVTLVYGEPYRGLYDIARDLSFNIEDYFDGIYNFVVNQGTKTVRTEEAIAISLSILSFMEGFFNA</sequence>
<dbReference type="PANTHER" id="PTHR12150:SF13">
    <property type="entry name" value="METHYLTRANSFERASE C9ORF114-RELATED"/>
    <property type="match status" value="1"/>
</dbReference>
<accession>A0A7J3SKF3</accession>
<dbReference type="InterPro" id="IPR029026">
    <property type="entry name" value="tRNA_m1G_MTases_N"/>
</dbReference>
<dbReference type="InterPro" id="IPR003750">
    <property type="entry name" value="Put_MeTrfase-C9orf114-like"/>
</dbReference>
<protein>
    <recommendedName>
        <fullName evidence="2">RNA-binding protein</fullName>
    </recommendedName>
</protein>
<name>A0A7J3SKF3_9CREN</name>
<reference evidence="1" key="1">
    <citation type="journal article" date="2020" name="mSystems">
        <title>Genome- and Community-Level Interaction Insights into Carbon Utilization and Element Cycling Functions of Hydrothermarchaeota in Hydrothermal Sediment.</title>
        <authorList>
            <person name="Zhou Z."/>
            <person name="Liu Y."/>
            <person name="Xu W."/>
            <person name="Pan J."/>
            <person name="Luo Z.H."/>
            <person name="Li M."/>
        </authorList>
    </citation>
    <scope>NUCLEOTIDE SEQUENCE [LARGE SCALE GENOMIC DNA]</scope>
    <source>
        <strain evidence="1">SpSt-885</strain>
    </source>
</reference>
<dbReference type="Gene3D" id="2.40.50.140">
    <property type="entry name" value="Nucleic acid-binding proteins"/>
    <property type="match status" value="1"/>
</dbReference>
<comment type="caution">
    <text evidence="1">The sequence shown here is derived from an EMBL/GenBank/DDBJ whole genome shotgun (WGS) entry which is preliminary data.</text>
</comment>